<comment type="caution">
    <text evidence="1">The sequence shown here is derived from an EMBL/GenBank/DDBJ whole genome shotgun (WGS) entry which is preliminary data.</text>
</comment>
<protein>
    <submittedName>
        <fullName evidence="1">Uncharacterized protein</fullName>
    </submittedName>
</protein>
<keyword evidence="2" id="KW-1185">Reference proteome</keyword>
<dbReference type="EMBL" id="AHMH02000051">
    <property type="protein sequence ID" value="EMN01539.1"/>
    <property type="molecule type" value="Genomic_DNA"/>
</dbReference>
<proteinExistence type="predicted"/>
<evidence type="ECO:0000313" key="1">
    <source>
        <dbReference type="EMBL" id="EMN01539.1"/>
    </source>
</evidence>
<organism evidence="1 2">
    <name type="scientific">Leptospira noguchii str. 2007001578</name>
    <dbReference type="NCBI Taxonomy" id="1049974"/>
    <lineage>
        <taxon>Bacteria</taxon>
        <taxon>Pseudomonadati</taxon>
        <taxon>Spirochaetota</taxon>
        <taxon>Spirochaetia</taxon>
        <taxon>Leptospirales</taxon>
        <taxon>Leptospiraceae</taxon>
        <taxon>Leptospira</taxon>
    </lineage>
</organism>
<evidence type="ECO:0000313" key="2">
    <source>
        <dbReference type="Proteomes" id="UP000012099"/>
    </source>
</evidence>
<dbReference type="Proteomes" id="UP000012099">
    <property type="component" value="Unassembled WGS sequence"/>
</dbReference>
<accession>A0ABN0J3R2</accession>
<name>A0ABN0J3R2_9LEPT</name>
<sequence>MDLRLNFENCGNYCNPTIFVGIITIDRRFKKLHYILSIEWNTN</sequence>
<reference evidence="1 2" key="1">
    <citation type="submission" date="2013-01" db="EMBL/GenBank/DDBJ databases">
        <authorList>
            <person name="Harkins D.M."/>
            <person name="Durkin A.S."/>
            <person name="Brinkac L.M."/>
            <person name="Haft D.H."/>
            <person name="Selengut J.D."/>
            <person name="Sanka R."/>
            <person name="DePew J."/>
            <person name="Purushe J."/>
            <person name="Whelen A.C."/>
            <person name="Vinetz J.M."/>
            <person name="Sutton G.G."/>
            <person name="Nierman W.C."/>
            <person name="Fouts D.E."/>
        </authorList>
    </citation>
    <scope>NUCLEOTIDE SEQUENCE [LARGE SCALE GENOMIC DNA]</scope>
    <source>
        <strain evidence="1 2">2007001578</strain>
    </source>
</reference>
<gene>
    <name evidence="1" type="ORF">LEP1GSC035_4460</name>
</gene>